<dbReference type="AlphaFoldDB" id="R6D1C7"/>
<dbReference type="InterPro" id="IPR025178">
    <property type="entry name" value="Lnb_N"/>
</dbReference>
<organism evidence="4 5">
    <name type="scientific">Phocaeicola coprocola CAG:162</name>
    <dbReference type="NCBI Taxonomy" id="1263040"/>
    <lineage>
        <taxon>Bacteria</taxon>
        <taxon>Pseudomonadati</taxon>
        <taxon>Bacteroidota</taxon>
        <taxon>Bacteroidia</taxon>
        <taxon>Bacteroidales</taxon>
        <taxon>Bacteroidaceae</taxon>
        <taxon>Phocaeicola</taxon>
    </lineage>
</organism>
<protein>
    <submittedName>
        <fullName evidence="4">Uncharacterized protein</fullName>
    </submittedName>
</protein>
<feature type="transmembrane region" description="Helical" evidence="1">
    <location>
        <begin position="271"/>
        <end position="293"/>
    </location>
</feature>
<evidence type="ECO:0000313" key="5">
    <source>
        <dbReference type="Proteomes" id="UP000018362"/>
    </source>
</evidence>
<proteinExistence type="predicted"/>
<keyword evidence="1" id="KW-0472">Membrane</keyword>
<dbReference type="InterPro" id="IPR057436">
    <property type="entry name" value="5TMH_Lnb"/>
</dbReference>
<dbReference type="EMBL" id="CBCJ010000171">
    <property type="protein sequence ID" value="CDA71432.1"/>
    <property type="molecule type" value="Genomic_DNA"/>
</dbReference>
<feature type="transmembrane region" description="Helical" evidence="1">
    <location>
        <begin position="385"/>
        <end position="406"/>
    </location>
</feature>
<reference evidence="4" key="1">
    <citation type="submission" date="2012-11" db="EMBL/GenBank/DDBJ databases">
        <title>Dependencies among metagenomic species, viruses, plasmids and units of genetic variation.</title>
        <authorList>
            <person name="Nielsen H.B."/>
            <person name="Almeida M."/>
            <person name="Juncker A.S."/>
            <person name="Rasmussen S."/>
            <person name="Li J."/>
            <person name="Sunagawa S."/>
            <person name="Plichta D."/>
            <person name="Gautier L."/>
            <person name="Le Chatelier E."/>
            <person name="Peletier E."/>
            <person name="Bonde I."/>
            <person name="Nielsen T."/>
            <person name="Manichanh C."/>
            <person name="Arumugam M."/>
            <person name="Batto J."/>
            <person name="Santos M.B.Q.D."/>
            <person name="Blom N."/>
            <person name="Borruel N."/>
            <person name="Burgdorf K.S."/>
            <person name="Boumezbeur F."/>
            <person name="Casellas F."/>
            <person name="Dore J."/>
            <person name="Guarner F."/>
            <person name="Hansen T."/>
            <person name="Hildebrand F."/>
            <person name="Kaas R.S."/>
            <person name="Kennedy S."/>
            <person name="Kristiansen K."/>
            <person name="Kultima J.R."/>
            <person name="Leonard P."/>
            <person name="Levenez F."/>
            <person name="Lund O."/>
            <person name="Moumen B."/>
            <person name="Le Paslier D."/>
            <person name="Pons N."/>
            <person name="Pedersen O."/>
            <person name="Prifti E."/>
            <person name="Qin J."/>
            <person name="Raes J."/>
            <person name="Tap J."/>
            <person name="Tims S."/>
            <person name="Ussery D.W."/>
            <person name="Yamada T."/>
            <person name="MetaHit consortium"/>
            <person name="Renault P."/>
            <person name="Sicheritz-Ponten T."/>
            <person name="Bork P."/>
            <person name="Wang J."/>
            <person name="Brunak S."/>
            <person name="Ehrlich S.D."/>
        </authorList>
    </citation>
    <scope>NUCLEOTIDE SEQUENCE [LARGE SCALE GENOMIC DNA]</scope>
</reference>
<comment type="caution">
    <text evidence="4">The sequence shown here is derived from an EMBL/GenBank/DDBJ whole genome shotgun (WGS) entry which is preliminary data.</text>
</comment>
<keyword evidence="1" id="KW-1133">Transmembrane helix</keyword>
<gene>
    <name evidence="4" type="ORF">BN509_02285</name>
</gene>
<evidence type="ECO:0000259" key="3">
    <source>
        <dbReference type="Pfam" id="PF25221"/>
    </source>
</evidence>
<dbReference type="Proteomes" id="UP000018362">
    <property type="component" value="Unassembled WGS sequence"/>
</dbReference>
<evidence type="ECO:0000313" key="4">
    <source>
        <dbReference type="EMBL" id="CDA71432.1"/>
    </source>
</evidence>
<evidence type="ECO:0000256" key="1">
    <source>
        <dbReference type="SAM" id="Phobius"/>
    </source>
</evidence>
<feature type="domain" description="Lnb-like transmembrane" evidence="3">
    <location>
        <begin position="271"/>
        <end position="408"/>
    </location>
</feature>
<feature type="transmembrane region" description="Helical" evidence="1">
    <location>
        <begin position="332"/>
        <end position="349"/>
    </location>
</feature>
<feature type="transmembrane region" description="Helical" evidence="1">
    <location>
        <begin position="361"/>
        <end position="379"/>
    </location>
</feature>
<feature type="transmembrane region" description="Helical" evidence="1">
    <location>
        <begin position="305"/>
        <end position="326"/>
    </location>
</feature>
<keyword evidence="1" id="KW-0812">Transmembrane</keyword>
<dbReference type="Pfam" id="PF13387">
    <property type="entry name" value="Lnb_N"/>
    <property type="match status" value="1"/>
</dbReference>
<evidence type="ECO:0000259" key="2">
    <source>
        <dbReference type="Pfam" id="PF13387"/>
    </source>
</evidence>
<feature type="domain" description="Lnb N-terminal periplasmic" evidence="2">
    <location>
        <begin position="41"/>
        <end position="173"/>
    </location>
</feature>
<sequence length="409" mass="47203">MCPKQNKCCKKLGFILLKFMSRLKYFIFCLFMGVAFSVQSQSADSIRFSLLTCAPGTEIYSLFGHTAIRYENYTRRIDVVFNYGMFSFNTPNFIFRFVAGETDYQLGITPYSYFEAEYAMRGSSVYQQVLNLTQSEKERLLTILENNYLPENRIYRYNYFYDNCTTRARDKIEECIEGKVVYPDSLSGKSYRSIVHEFTAGSPWDEFGIDLCLGAEADKEINKRQQMFSPFYMKYYASNAYIVDAGGTRRPLILDEAKIVDVEPEDVQPGFILSPLMCGALFLALCVVMAWGQWKTQRIWWGWDIVLYGLQGLAGCIIAFLFFFSVHPTVGSNWLLILFNPIPLLYLPFMVYKAVKRKKDYYHVGNMVYLTLFITILPFCGQEFNLTVLPLALGLLVTSASHVLVWNKK</sequence>
<accession>R6D1C7</accession>
<dbReference type="Pfam" id="PF25221">
    <property type="entry name" value="5TMH_Lnb"/>
    <property type="match status" value="1"/>
</dbReference>
<name>R6D1C7_9BACT</name>